<gene>
    <name evidence="1" type="ORF">LREN565_0408</name>
</gene>
<proteinExistence type="predicted"/>
<dbReference type="EMBL" id="LT634362">
    <property type="protein sequence ID" value="SFZ87295.1"/>
    <property type="molecule type" value="Genomic_DNA"/>
</dbReference>
<sequence length="231" mass="26127">MQLRRVKWLLFLLVGLLLIPLQSGQAASKRVKTLQAPLAGKIEAYPYRGNTYHIPAVYLQYQHRQLALLTVSHDHKGHVMVVSYIGAGKETSKTYRFNGQLRYFASLYPKKAFMTAYLKSRAQKQDYLTNIITAATQTQPVVNPQKKSVQFSTVPVLYQFDGMNKTTGHPVRKQNLTRYRQTKQLAVTTSKLNAPQVAMINQSGQRASLPYQTADTRQLTVDPLGIFQLAN</sequence>
<organism evidence="1">
    <name type="scientific">Loigolactobacillus rennini</name>
    <dbReference type="NCBI Taxonomy" id="238013"/>
    <lineage>
        <taxon>Bacteria</taxon>
        <taxon>Bacillati</taxon>
        <taxon>Bacillota</taxon>
        <taxon>Bacilli</taxon>
        <taxon>Lactobacillales</taxon>
        <taxon>Lactobacillaceae</taxon>
        <taxon>Loigolactobacillus</taxon>
    </lineage>
</organism>
<accession>A0A1K2I6B6</accession>
<protein>
    <submittedName>
        <fullName evidence="1">Uncharacterized protein</fullName>
    </submittedName>
</protein>
<name>A0A1K2I6B6_9LACO</name>
<reference evidence="1" key="1">
    <citation type="submission" date="2016-11" db="EMBL/GenBank/DDBJ databases">
        <authorList>
            <person name="Jaros S."/>
            <person name="Januszkiewicz K."/>
            <person name="Wedrychowicz H."/>
        </authorList>
    </citation>
    <scope>NUCLEOTIDE SEQUENCE</scope>
    <source>
        <strain evidence="1">ACA-DC 565</strain>
    </source>
</reference>
<evidence type="ECO:0000313" key="1">
    <source>
        <dbReference type="EMBL" id="SFZ87295.1"/>
    </source>
</evidence>
<dbReference type="AlphaFoldDB" id="A0A1K2I6B6"/>